<organism evidence="2 3">
    <name type="scientific">Candidatus Avoscillospira stercoripullorum</name>
    <dbReference type="NCBI Taxonomy" id="2840709"/>
    <lineage>
        <taxon>Bacteria</taxon>
        <taxon>Bacillati</taxon>
        <taxon>Bacillota</taxon>
        <taxon>Clostridia</taxon>
        <taxon>Eubacteriales</taxon>
        <taxon>Oscillospiraceae</taxon>
        <taxon>Oscillospiraceae incertae sedis</taxon>
        <taxon>Candidatus Avoscillospira</taxon>
    </lineage>
</organism>
<accession>A0A9D1AAT7</accession>
<feature type="transmembrane region" description="Helical" evidence="1">
    <location>
        <begin position="57"/>
        <end position="80"/>
    </location>
</feature>
<dbReference type="InterPro" id="IPR011470">
    <property type="entry name" value="DUF1576"/>
</dbReference>
<sequence length="443" mass="47540">MTEKWKKLDASQMLKLVFWLFTAAFLVAALISPDRGGLVSGLKALYTTPAQVTKDYFAVGGVSATFFNAFLMSAICSLLYMLPGAVANGVSFTAFGLTIGFSFWGMHPINTIPCMLGVVLYCAVKREKLAKNVNFMLFSTGIAPIITDLFLRYPGLELHGYTAASIVLGVCVGLFIGFFTPAGCAYSPNAHKGFSLLSAALPLGMLSFFLRALFYTALGGELPPTEAVLGESRPVIFYAFLGIVFVLCLVLGLWKNGWSFRGYGKLLKSSGYKTDLSGEFSPALALMNIGIYGLFIMLYYTLVGASFNGATLGLVLCMLACGVAGSHPGNVWPIMVGYVVMSFLAKWLFVGESYTLAINAQAILTGLCFANGMSPLAGKYGWPVGIVAGMLHYTLVTCVPSLHGGYLLYNGGFTCCLVCILFVPALERFLKTKDERLAAKAAK</sequence>
<protein>
    <submittedName>
        <fullName evidence="2">DUF1576 domain-containing protein</fullName>
    </submittedName>
</protein>
<proteinExistence type="predicted"/>
<keyword evidence="1" id="KW-0812">Transmembrane</keyword>
<gene>
    <name evidence="2" type="ORF">IAA70_07580</name>
</gene>
<feature type="transmembrane region" description="Helical" evidence="1">
    <location>
        <begin position="356"/>
        <end position="373"/>
    </location>
</feature>
<dbReference type="Pfam" id="PF07613">
    <property type="entry name" value="DUF1576"/>
    <property type="match status" value="2"/>
</dbReference>
<feature type="transmembrane region" description="Helical" evidence="1">
    <location>
        <begin position="194"/>
        <end position="215"/>
    </location>
</feature>
<feature type="transmembrane region" description="Helical" evidence="1">
    <location>
        <begin position="85"/>
        <end position="103"/>
    </location>
</feature>
<name>A0A9D1AAT7_9FIRM</name>
<feature type="transmembrane region" description="Helical" evidence="1">
    <location>
        <begin position="161"/>
        <end position="182"/>
    </location>
</feature>
<feature type="transmembrane region" description="Helical" evidence="1">
    <location>
        <begin position="235"/>
        <end position="255"/>
    </location>
</feature>
<keyword evidence="1" id="KW-0472">Membrane</keyword>
<keyword evidence="1" id="KW-1133">Transmembrane helix</keyword>
<evidence type="ECO:0000256" key="1">
    <source>
        <dbReference type="SAM" id="Phobius"/>
    </source>
</evidence>
<reference evidence="2" key="2">
    <citation type="journal article" date="2021" name="PeerJ">
        <title>Extensive microbial diversity within the chicken gut microbiome revealed by metagenomics and culture.</title>
        <authorList>
            <person name="Gilroy R."/>
            <person name="Ravi A."/>
            <person name="Getino M."/>
            <person name="Pursley I."/>
            <person name="Horton D.L."/>
            <person name="Alikhan N.F."/>
            <person name="Baker D."/>
            <person name="Gharbi K."/>
            <person name="Hall N."/>
            <person name="Watson M."/>
            <person name="Adriaenssens E.M."/>
            <person name="Foster-Nyarko E."/>
            <person name="Jarju S."/>
            <person name="Secka A."/>
            <person name="Antonio M."/>
            <person name="Oren A."/>
            <person name="Chaudhuri R.R."/>
            <person name="La Ragione R."/>
            <person name="Hildebrand F."/>
            <person name="Pallen M.J."/>
        </authorList>
    </citation>
    <scope>NUCLEOTIDE SEQUENCE</scope>
    <source>
        <strain evidence="2">ChiHjej9B8-7071</strain>
    </source>
</reference>
<dbReference type="Proteomes" id="UP000824258">
    <property type="component" value="Unassembled WGS sequence"/>
</dbReference>
<comment type="caution">
    <text evidence="2">The sequence shown here is derived from an EMBL/GenBank/DDBJ whole genome shotgun (WGS) entry which is preliminary data.</text>
</comment>
<feature type="transmembrane region" description="Helical" evidence="1">
    <location>
        <begin position="408"/>
        <end position="426"/>
    </location>
</feature>
<evidence type="ECO:0000313" key="3">
    <source>
        <dbReference type="Proteomes" id="UP000824258"/>
    </source>
</evidence>
<evidence type="ECO:0000313" key="2">
    <source>
        <dbReference type="EMBL" id="HIR10250.1"/>
    </source>
</evidence>
<reference evidence="2" key="1">
    <citation type="submission" date="2020-10" db="EMBL/GenBank/DDBJ databases">
        <authorList>
            <person name="Gilroy R."/>
        </authorList>
    </citation>
    <scope>NUCLEOTIDE SEQUENCE</scope>
    <source>
        <strain evidence="2">ChiHjej9B8-7071</strain>
    </source>
</reference>
<dbReference type="EMBL" id="DVGD01000247">
    <property type="protein sequence ID" value="HIR10250.1"/>
    <property type="molecule type" value="Genomic_DNA"/>
</dbReference>
<dbReference type="AlphaFoldDB" id="A0A9D1AAT7"/>
<feature type="transmembrane region" description="Helical" evidence="1">
    <location>
        <begin position="331"/>
        <end position="350"/>
    </location>
</feature>